<dbReference type="RefSeq" id="WP_052036481.1">
    <property type="nucleotide sequence ID" value="NZ_JMIR01000027.1"/>
</dbReference>
<reference evidence="1 2" key="1">
    <citation type="journal article" date="2013" name="Int. J. Syst. Evol. Microbiol.">
        <title>Tumebacillus flagellatus sp. nov., an alpha-amylase/pullulanase-producing bacterium isolated from cassava wastewater.</title>
        <authorList>
            <person name="Wang Q."/>
            <person name="Xie N."/>
            <person name="Qin Y."/>
            <person name="Shen N."/>
            <person name="Zhu J."/>
            <person name="Mi H."/>
            <person name="Huang R."/>
        </authorList>
    </citation>
    <scope>NUCLEOTIDE SEQUENCE [LARGE SCALE GENOMIC DNA]</scope>
    <source>
        <strain evidence="1 2">GST4</strain>
    </source>
</reference>
<dbReference type="AlphaFoldDB" id="A0A074LM08"/>
<keyword evidence="2" id="KW-1185">Reference proteome</keyword>
<dbReference type="InterPro" id="IPR014923">
    <property type="entry name" value="DUF1802"/>
</dbReference>
<dbReference type="eggNOG" id="COG4293">
    <property type="taxonomic scope" value="Bacteria"/>
</dbReference>
<organism evidence="1 2">
    <name type="scientific">Tumebacillus flagellatus</name>
    <dbReference type="NCBI Taxonomy" id="1157490"/>
    <lineage>
        <taxon>Bacteria</taxon>
        <taxon>Bacillati</taxon>
        <taxon>Bacillota</taxon>
        <taxon>Bacilli</taxon>
        <taxon>Bacillales</taxon>
        <taxon>Alicyclobacillaceae</taxon>
        <taxon>Tumebacillus</taxon>
    </lineage>
</organism>
<dbReference type="EMBL" id="JMIR01000027">
    <property type="protein sequence ID" value="KEO82119.1"/>
    <property type="molecule type" value="Genomic_DNA"/>
</dbReference>
<evidence type="ECO:0000313" key="2">
    <source>
        <dbReference type="Proteomes" id="UP000027931"/>
    </source>
</evidence>
<accession>A0A074LM08</accession>
<sequence length="221" mass="25479">MSVSFRSFSVDVHSPHLPVKEVALKEWAVCIEGIAAGDQTVLIRKGGITEETREFRLEEQSFYLYPTYEHQRADLIKPGYQDVLAKTLEGRELPPKQVTITHVGHVTDDIVIKDDAELLKKFDAYHVMTHNYAEERLNWQSDRPLHILLLRAYRLTNPKTIDVSADYTGCKSWITLADPIHDTDLEPVISTERYEELREEILRSVGLWHEHDPRAKHGSHS</sequence>
<dbReference type="OrthoDB" id="9808776at2"/>
<dbReference type="STRING" id="1157490.EL26_16985"/>
<evidence type="ECO:0008006" key="3">
    <source>
        <dbReference type="Google" id="ProtNLM"/>
    </source>
</evidence>
<dbReference type="Proteomes" id="UP000027931">
    <property type="component" value="Unassembled WGS sequence"/>
</dbReference>
<evidence type="ECO:0000313" key="1">
    <source>
        <dbReference type="EMBL" id="KEO82119.1"/>
    </source>
</evidence>
<protein>
    <recommendedName>
        <fullName evidence="3">DUF1802 family protein</fullName>
    </recommendedName>
</protein>
<dbReference type="Pfam" id="PF08819">
    <property type="entry name" value="DUF1802"/>
    <property type="match status" value="1"/>
</dbReference>
<proteinExistence type="predicted"/>
<comment type="caution">
    <text evidence="1">The sequence shown here is derived from an EMBL/GenBank/DDBJ whole genome shotgun (WGS) entry which is preliminary data.</text>
</comment>
<gene>
    <name evidence="1" type="ORF">EL26_16985</name>
</gene>
<name>A0A074LM08_9BACL</name>